<dbReference type="AlphaFoldDB" id="A0A0F9RGS6"/>
<gene>
    <name evidence="2" type="ORF">LCGC14_0975670</name>
</gene>
<evidence type="ECO:0000256" key="1">
    <source>
        <dbReference type="SAM" id="Coils"/>
    </source>
</evidence>
<accession>A0A0F9RGS6</accession>
<sequence length="183" mass="20810">MPADTFFEWMQARYVRDIWDARIARLQARVEEAERKLLMCSETLRDADEVKETAQRERDEAREMHDKRVDELMACEAQVSGMQEEGCAARGLLENIFNGLTTRGTPVDPVLAQMAEAAAKLLVEVTVCKHKALAEQRKEALEKLGCERALTTHEGCREARARGGNLKRSEWCVRCAAIEEEEK</sequence>
<proteinExistence type="predicted"/>
<evidence type="ECO:0000313" key="2">
    <source>
        <dbReference type="EMBL" id="KKN16458.1"/>
    </source>
</evidence>
<reference evidence="2" key="1">
    <citation type="journal article" date="2015" name="Nature">
        <title>Complex archaea that bridge the gap between prokaryotes and eukaryotes.</title>
        <authorList>
            <person name="Spang A."/>
            <person name="Saw J.H."/>
            <person name="Jorgensen S.L."/>
            <person name="Zaremba-Niedzwiedzka K."/>
            <person name="Martijn J."/>
            <person name="Lind A.E."/>
            <person name="van Eijk R."/>
            <person name="Schleper C."/>
            <person name="Guy L."/>
            <person name="Ettema T.J."/>
        </authorList>
    </citation>
    <scope>NUCLEOTIDE SEQUENCE</scope>
</reference>
<feature type="coiled-coil region" evidence="1">
    <location>
        <begin position="16"/>
        <end position="67"/>
    </location>
</feature>
<keyword evidence="1" id="KW-0175">Coiled coil</keyword>
<comment type="caution">
    <text evidence="2">The sequence shown here is derived from an EMBL/GenBank/DDBJ whole genome shotgun (WGS) entry which is preliminary data.</text>
</comment>
<name>A0A0F9RGS6_9ZZZZ</name>
<protein>
    <submittedName>
        <fullName evidence="2">Uncharacterized protein</fullName>
    </submittedName>
</protein>
<dbReference type="EMBL" id="LAZR01003612">
    <property type="protein sequence ID" value="KKN16458.1"/>
    <property type="molecule type" value="Genomic_DNA"/>
</dbReference>
<organism evidence="2">
    <name type="scientific">marine sediment metagenome</name>
    <dbReference type="NCBI Taxonomy" id="412755"/>
    <lineage>
        <taxon>unclassified sequences</taxon>
        <taxon>metagenomes</taxon>
        <taxon>ecological metagenomes</taxon>
    </lineage>
</organism>